<evidence type="ECO:0000256" key="3">
    <source>
        <dbReference type="SAM" id="Coils"/>
    </source>
</evidence>
<keyword evidence="5" id="KW-0812">Transmembrane</keyword>
<feature type="compositionally biased region" description="Pro residues" evidence="4">
    <location>
        <begin position="377"/>
        <end position="397"/>
    </location>
</feature>
<feature type="transmembrane region" description="Helical" evidence="5">
    <location>
        <begin position="6"/>
        <end position="27"/>
    </location>
</feature>
<feature type="domain" description="FH2" evidence="6">
    <location>
        <begin position="402"/>
        <end position="824"/>
    </location>
</feature>
<keyword evidence="3" id="KW-0175">Coiled coil</keyword>
<feature type="coiled-coil region" evidence="3">
    <location>
        <begin position="740"/>
        <end position="767"/>
    </location>
</feature>
<dbReference type="GO" id="GO:0045010">
    <property type="term" value="P:actin nucleation"/>
    <property type="evidence" value="ECO:0007669"/>
    <property type="project" value="InterPro"/>
</dbReference>
<dbReference type="Pfam" id="PF02181">
    <property type="entry name" value="FH2"/>
    <property type="match status" value="1"/>
</dbReference>
<feature type="compositionally biased region" description="Low complexity" evidence="4">
    <location>
        <begin position="318"/>
        <end position="329"/>
    </location>
</feature>
<feature type="transmembrane region" description="Helical" evidence="5">
    <location>
        <begin position="136"/>
        <end position="156"/>
    </location>
</feature>
<dbReference type="SUPFAM" id="SSF101447">
    <property type="entry name" value="Formin homology 2 domain (FH2 domain)"/>
    <property type="match status" value="1"/>
</dbReference>
<dbReference type="OrthoDB" id="1668162at2759"/>
<dbReference type="AlphaFoldDB" id="A0A6A2YKG9"/>
<evidence type="ECO:0000313" key="7">
    <source>
        <dbReference type="EMBL" id="KAE8677704.1"/>
    </source>
</evidence>
<dbReference type="Proteomes" id="UP000436088">
    <property type="component" value="Unassembled WGS sequence"/>
</dbReference>
<dbReference type="InterPro" id="IPR015425">
    <property type="entry name" value="FH2_Formin"/>
</dbReference>
<evidence type="ECO:0000259" key="6">
    <source>
        <dbReference type="PROSITE" id="PS51444"/>
    </source>
</evidence>
<feature type="compositionally biased region" description="Polar residues" evidence="4">
    <location>
        <begin position="330"/>
        <end position="356"/>
    </location>
</feature>
<feature type="compositionally biased region" description="Low complexity" evidence="4">
    <location>
        <begin position="365"/>
        <end position="376"/>
    </location>
</feature>
<feature type="region of interest" description="Disordered" evidence="4">
    <location>
        <begin position="294"/>
        <end position="407"/>
    </location>
</feature>
<organism evidence="7 8">
    <name type="scientific">Hibiscus syriacus</name>
    <name type="common">Rose of Sharon</name>
    <dbReference type="NCBI Taxonomy" id="106335"/>
    <lineage>
        <taxon>Eukaryota</taxon>
        <taxon>Viridiplantae</taxon>
        <taxon>Streptophyta</taxon>
        <taxon>Embryophyta</taxon>
        <taxon>Tracheophyta</taxon>
        <taxon>Spermatophyta</taxon>
        <taxon>Magnoliopsida</taxon>
        <taxon>eudicotyledons</taxon>
        <taxon>Gunneridae</taxon>
        <taxon>Pentapetalae</taxon>
        <taxon>rosids</taxon>
        <taxon>malvids</taxon>
        <taxon>Malvales</taxon>
        <taxon>Malvaceae</taxon>
        <taxon>Malvoideae</taxon>
        <taxon>Hibiscus</taxon>
    </lineage>
</organism>
<dbReference type="EMBL" id="VEPZ02001355">
    <property type="protein sequence ID" value="KAE8677704.1"/>
    <property type="molecule type" value="Genomic_DNA"/>
</dbReference>
<dbReference type="Gene3D" id="1.20.58.2220">
    <property type="entry name" value="Formin, FH2 domain"/>
    <property type="match status" value="1"/>
</dbReference>
<accession>A0A6A2YKG9</accession>
<feature type="region of interest" description="Disordered" evidence="4">
    <location>
        <begin position="205"/>
        <end position="267"/>
    </location>
</feature>
<feature type="compositionally biased region" description="Basic and acidic residues" evidence="4">
    <location>
        <begin position="212"/>
        <end position="232"/>
    </location>
</feature>
<keyword evidence="5" id="KW-0472">Membrane</keyword>
<feature type="compositionally biased region" description="Pro residues" evidence="4">
    <location>
        <begin position="304"/>
        <end position="317"/>
    </location>
</feature>
<dbReference type="PANTHER" id="PTHR23213">
    <property type="entry name" value="FORMIN-RELATED"/>
    <property type="match status" value="1"/>
</dbReference>
<proteinExistence type="inferred from homology"/>
<evidence type="ECO:0000313" key="8">
    <source>
        <dbReference type="Proteomes" id="UP000436088"/>
    </source>
</evidence>
<dbReference type="PROSITE" id="PS51444">
    <property type="entry name" value="FH2"/>
    <property type="match status" value="1"/>
</dbReference>
<evidence type="ECO:0000256" key="1">
    <source>
        <dbReference type="ARBA" id="ARBA00025793"/>
    </source>
</evidence>
<evidence type="ECO:0000256" key="4">
    <source>
        <dbReference type="SAM" id="MobiDB-lite"/>
    </source>
</evidence>
<dbReference type="GO" id="GO:0051015">
    <property type="term" value="F:actin filament binding"/>
    <property type="evidence" value="ECO:0007669"/>
    <property type="project" value="InterPro"/>
</dbReference>
<keyword evidence="8" id="KW-1185">Reference proteome</keyword>
<keyword evidence="5" id="KW-1133">Transmembrane helix</keyword>
<dbReference type="InterPro" id="IPR042201">
    <property type="entry name" value="FH2_Formin_sf"/>
</dbReference>
<feature type="compositionally biased region" description="Basic and acidic residues" evidence="4">
    <location>
        <begin position="240"/>
        <end position="251"/>
    </location>
</feature>
<dbReference type="PANTHER" id="PTHR23213:SF177">
    <property type="entry name" value="FORMIN-LIKE PROTEIN 11"/>
    <property type="match status" value="1"/>
</dbReference>
<evidence type="ECO:0000256" key="2">
    <source>
        <dbReference type="RuleBase" id="RU361260"/>
    </source>
</evidence>
<dbReference type="SMART" id="SM00498">
    <property type="entry name" value="FH2"/>
    <property type="match status" value="1"/>
</dbReference>
<dbReference type="InterPro" id="IPR027643">
    <property type="entry name" value="Formin-like_plant"/>
</dbReference>
<feature type="region of interest" description="Disordered" evidence="4">
    <location>
        <begin position="70"/>
        <end position="90"/>
    </location>
</feature>
<reference evidence="7" key="1">
    <citation type="submission" date="2019-09" db="EMBL/GenBank/DDBJ databases">
        <title>Draft genome information of white flower Hibiscus syriacus.</title>
        <authorList>
            <person name="Kim Y.-M."/>
        </authorList>
    </citation>
    <scope>NUCLEOTIDE SEQUENCE [LARGE SCALE GENOMIC DNA]</scope>
    <source>
        <strain evidence="7">YM2019G1</strain>
    </source>
</reference>
<name>A0A6A2YKG9_HIBSY</name>
<gene>
    <name evidence="7" type="ORF">F3Y22_tig00111503pilonHSYRG00026</name>
</gene>
<comment type="caution">
    <text evidence="7">The sequence shown here is derived from an EMBL/GenBank/DDBJ whole genome shotgun (WGS) entry which is preliminary data.</text>
</comment>
<protein>
    <recommendedName>
        <fullName evidence="2">Formin-like protein</fullName>
    </recommendedName>
</protein>
<sequence>MMGFGFRIVHMIFIIIFILQSSNMLILDALMEDNVEKVSGQDENEVKEASFVLKFRALLEPKNAKMRALNGAGECPSPSPSPSPDFEAEVSVPATAPSPAVLEHAGFHARPPRSNMKPQPFKIPKKRADKGRVKRILVPVLVSAGAVSLASVLGVLCFCGKINKYKMKSMRKGRIKGKSKCLSSQDRSLDLFYLDSMGVSLEQQQACLKQSGETEKSSPNRSNDDIGVRESGEDCSYSTREIKSVHEDVESGRFGSDGGQCSPHIECHSSDKESFHSFVDSHSPNARLSNASAVSLNDDTKISPSPPPPPPQPPLPPVVRVSPLYSSLPAMTTTTARNSSPSTLLNETSSRSSHSSIGLVDSPFSPRILSRTLPSPSSIPPPLCPPPFLKGPPPPPGQYSSIGKDGAPLPKLKPLHWDKVRAAPDQSMAWDKLRSSSFELDEEMIESLFRYDIQNPTKNDEAKSKTPSPSKHVLEPKRLQNITILLKALNVTSEQACNALMKGNGLVLQQLEALVKMVPTKEEEDKLYGFKGDINDLGSAEQFVKVLLSVPFAFLRAEAMLYRETFDDEVLHLKSSFSMLEEACKELRSNRLFLKLLEAVLKTGNRMNVGTIRGGARAFKLDTLLKLADVKGTDGKTTLLHFVVQEIVRSEGIRVSDSIMGKINQRNNNRTPEEKEEDYRRMGLDLVSGLSTELYHVKKTAKVDIDVLASSVSNLSDGKAKLQHLVRVELSMDEKSGSFIRSMNSFLDHAEKNLKELEEDEQKVLLHVREITEYFHGDVSKVDEANPLRIFVIVRDFLGTLDHVCKVFRNLKVPTSPSPLAPFR</sequence>
<comment type="similarity">
    <text evidence="1">Belongs to the formin-like family. Class-I subfamily.</text>
</comment>
<evidence type="ECO:0000256" key="5">
    <source>
        <dbReference type="SAM" id="Phobius"/>
    </source>
</evidence>